<dbReference type="GO" id="GO:0016747">
    <property type="term" value="F:acyltransferase activity, transferring groups other than amino-acyl groups"/>
    <property type="evidence" value="ECO:0007669"/>
    <property type="project" value="TreeGrafter"/>
</dbReference>
<organism evidence="3 4">
    <name type="scientific">Heracleum sosnowskyi</name>
    <dbReference type="NCBI Taxonomy" id="360622"/>
    <lineage>
        <taxon>Eukaryota</taxon>
        <taxon>Viridiplantae</taxon>
        <taxon>Streptophyta</taxon>
        <taxon>Embryophyta</taxon>
        <taxon>Tracheophyta</taxon>
        <taxon>Spermatophyta</taxon>
        <taxon>Magnoliopsida</taxon>
        <taxon>eudicotyledons</taxon>
        <taxon>Gunneridae</taxon>
        <taxon>Pentapetalae</taxon>
        <taxon>asterids</taxon>
        <taxon>campanulids</taxon>
        <taxon>Apiales</taxon>
        <taxon>Apiaceae</taxon>
        <taxon>Apioideae</taxon>
        <taxon>apioid superclade</taxon>
        <taxon>Tordylieae</taxon>
        <taxon>Tordyliinae</taxon>
        <taxon>Heracleum</taxon>
    </lineage>
</organism>
<dbReference type="SUPFAM" id="SSF53474">
    <property type="entry name" value="alpha/beta-Hydrolases"/>
    <property type="match status" value="1"/>
</dbReference>
<dbReference type="PANTHER" id="PTHR11802:SF224">
    <property type="entry name" value="SERINE CARBOXYPEPTIDASE-LIKE 7 ISOFORM X1"/>
    <property type="match status" value="1"/>
</dbReference>
<evidence type="ECO:0000313" key="3">
    <source>
        <dbReference type="EMBL" id="KAK1373157.1"/>
    </source>
</evidence>
<protein>
    <recommendedName>
        <fullName evidence="5">Serine carboxypeptidase</fullName>
    </recommendedName>
</protein>
<name>A0AAD8MHN3_9APIA</name>
<evidence type="ECO:0000256" key="2">
    <source>
        <dbReference type="SAM" id="MobiDB-lite"/>
    </source>
</evidence>
<reference evidence="3" key="2">
    <citation type="submission" date="2023-05" db="EMBL/GenBank/DDBJ databases">
        <authorList>
            <person name="Schelkunov M.I."/>
        </authorList>
    </citation>
    <scope>NUCLEOTIDE SEQUENCE</scope>
    <source>
        <strain evidence="3">Hsosn_3</strain>
        <tissue evidence="3">Leaf</tissue>
    </source>
</reference>
<dbReference type="InterPro" id="IPR029058">
    <property type="entry name" value="AB_hydrolase_fold"/>
</dbReference>
<feature type="region of interest" description="Disordered" evidence="2">
    <location>
        <begin position="1"/>
        <end position="21"/>
    </location>
</feature>
<proteinExistence type="inferred from homology"/>
<evidence type="ECO:0000256" key="1">
    <source>
        <dbReference type="ARBA" id="ARBA00009431"/>
    </source>
</evidence>
<sequence>MDEIDSIGSARMKSGSGNGDSEVQRTMLELANVIFLDAPTSGFSYAKSPETYKNSDTLSAKYTYQFLSKWLEKHFKFISNPLYITGLSYSGITIPLIVQEIFNGNEAGNEPKMNISCQDASQGSPP</sequence>
<keyword evidence="4" id="KW-1185">Reference proteome</keyword>
<dbReference type="PANTHER" id="PTHR11802">
    <property type="entry name" value="SERINE PROTEASE FAMILY S10 SERINE CARBOXYPEPTIDASE"/>
    <property type="match status" value="1"/>
</dbReference>
<dbReference type="Gene3D" id="3.40.50.1820">
    <property type="entry name" value="alpha/beta hydrolase"/>
    <property type="match status" value="1"/>
</dbReference>
<dbReference type="GO" id="GO:0019748">
    <property type="term" value="P:secondary metabolic process"/>
    <property type="evidence" value="ECO:0007669"/>
    <property type="project" value="TreeGrafter"/>
</dbReference>
<evidence type="ECO:0008006" key="5">
    <source>
        <dbReference type="Google" id="ProtNLM"/>
    </source>
</evidence>
<dbReference type="Proteomes" id="UP001237642">
    <property type="component" value="Unassembled WGS sequence"/>
</dbReference>
<dbReference type="EMBL" id="JAUIZM010000007">
    <property type="protein sequence ID" value="KAK1373157.1"/>
    <property type="molecule type" value="Genomic_DNA"/>
</dbReference>
<dbReference type="Pfam" id="PF00450">
    <property type="entry name" value="Peptidase_S10"/>
    <property type="match status" value="1"/>
</dbReference>
<dbReference type="InterPro" id="IPR001563">
    <property type="entry name" value="Peptidase_S10"/>
</dbReference>
<dbReference type="GO" id="GO:0004185">
    <property type="term" value="F:serine-type carboxypeptidase activity"/>
    <property type="evidence" value="ECO:0007669"/>
    <property type="project" value="InterPro"/>
</dbReference>
<accession>A0AAD8MHN3</accession>
<comment type="similarity">
    <text evidence="1">Belongs to the peptidase S10 family.</text>
</comment>
<dbReference type="AlphaFoldDB" id="A0AAD8MHN3"/>
<dbReference type="GO" id="GO:0006508">
    <property type="term" value="P:proteolysis"/>
    <property type="evidence" value="ECO:0007669"/>
    <property type="project" value="InterPro"/>
</dbReference>
<reference evidence="3" key="1">
    <citation type="submission" date="2023-02" db="EMBL/GenBank/DDBJ databases">
        <title>Genome of toxic invasive species Heracleum sosnowskyi carries increased number of genes despite the absence of recent whole-genome duplications.</title>
        <authorList>
            <person name="Schelkunov M."/>
            <person name="Shtratnikova V."/>
            <person name="Makarenko M."/>
            <person name="Klepikova A."/>
            <person name="Omelchenko D."/>
            <person name="Novikova G."/>
            <person name="Obukhova E."/>
            <person name="Bogdanov V."/>
            <person name="Penin A."/>
            <person name="Logacheva M."/>
        </authorList>
    </citation>
    <scope>NUCLEOTIDE SEQUENCE</scope>
    <source>
        <strain evidence="3">Hsosn_3</strain>
        <tissue evidence="3">Leaf</tissue>
    </source>
</reference>
<comment type="caution">
    <text evidence="3">The sequence shown here is derived from an EMBL/GenBank/DDBJ whole genome shotgun (WGS) entry which is preliminary data.</text>
</comment>
<gene>
    <name evidence="3" type="ORF">POM88_029350</name>
</gene>
<evidence type="ECO:0000313" key="4">
    <source>
        <dbReference type="Proteomes" id="UP001237642"/>
    </source>
</evidence>